<feature type="domain" description="ABC transporter" evidence="11">
    <location>
        <begin position="359"/>
        <end position="595"/>
    </location>
</feature>
<keyword evidence="5" id="KW-0547">Nucleotide-binding</keyword>
<evidence type="ECO:0000259" key="12">
    <source>
        <dbReference type="PROSITE" id="PS50929"/>
    </source>
</evidence>
<dbReference type="PANTHER" id="PTHR24221">
    <property type="entry name" value="ATP-BINDING CASSETTE SUB-FAMILY B"/>
    <property type="match status" value="1"/>
</dbReference>
<dbReference type="PROSITE" id="PS00211">
    <property type="entry name" value="ABC_TRANSPORTER_1"/>
    <property type="match status" value="1"/>
</dbReference>
<comment type="caution">
    <text evidence="13">The sequence shown here is derived from an EMBL/GenBank/DDBJ whole genome shotgun (WGS) entry which is preliminary data.</text>
</comment>
<dbReference type="InterPro" id="IPR027417">
    <property type="entry name" value="P-loop_NTPase"/>
</dbReference>
<accession>A0A371PHX0</accession>
<dbReference type="InterPro" id="IPR017871">
    <property type="entry name" value="ABC_transporter-like_CS"/>
</dbReference>
<dbReference type="GO" id="GO:0008234">
    <property type="term" value="F:cysteine-type peptidase activity"/>
    <property type="evidence" value="ECO:0007669"/>
    <property type="project" value="UniProtKB-KW"/>
</dbReference>
<dbReference type="Gene3D" id="1.20.1560.10">
    <property type="entry name" value="ABC transporter type 1, transmembrane domain"/>
    <property type="match status" value="1"/>
</dbReference>
<evidence type="ECO:0000256" key="1">
    <source>
        <dbReference type="ARBA" id="ARBA00004651"/>
    </source>
</evidence>
<dbReference type="InterPro" id="IPR039421">
    <property type="entry name" value="Type_1_exporter"/>
</dbReference>
<keyword evidence="9 10" id="KW-0472">Membrane</keyword>
<dbReference type="InterPro" id="IPR036640">
    <property type="entry name" value="ABC1_TM_sf"/>
</dbReference>
<evidence type="ECO:0000256" key="3">
    <source>
        <dbReference type="ARBA" id="ARBA00022475"/>
    </source>
</evidence>
<dbReference type="InterPro" id="IPR003439">
    <property type="entry name" value="ABC_transporter-like_ATP-bd"/>
</dbReference>
<gene>
    <name evidence="13" type="ORF">DX130_01725</name>
</gene>
<keyword evidence="8 10" id="KW-1133">Transmembrane helix</keyword>
<dbReference type="AlphaFoldDB" id="A0A371PHX0"/>
<evidence type="ECO:0000256" key="10">
    <source>
        <dbReference type="SAM" id="Phobius"/>
    </source>
</evidence>
<dbReference type="InterPro" id="IPR003593">
    <property type="entry name" value="AAA+_ATPase"/>
</dbReference>
<evidence type="ECO:0000256" key="6">
    <source>
        <dbReference type="ARBA" id="ARBA00022807"/>
    </source>
</evidence>
<dbReference type="PROSITE" id="PS50893">
    <property type="entry name" value="ABC_TRANSPORTER_2"/>
    <property type="match status" value="1"/>
</dbReference>
<keyword evidence="7 13" id="KW-0067">ATP-binding</keyword>
<dbReference type="GO" id="GO:0005886">
    <property type="term" value="C:plasma membrane"/>
    <property type="evidence" value="ECO:0007669"/>
    <property type="project" value="UniProtKB-SubCell"/>
</dbReference>
<dbReference type="Pfam" id="PF00664">
    <property type="entry name" value="ABC_membrane"/>
    <property type="match status" value="1"/>
</dbReference>
<evidence type="ECO:0000259" key="11">
    <source>
        <dbReference type="PROSITE" id="PS50893"/>
    </source>
</evidence>
<dbReference type="Pfam" id="PF00005">
    <property type="entry name" value="ABC_tran"/>
    <property type="match status" value="1"/>
</dbReference>
<evidence type="ECO:0000313" key="13">
    <source>
        <dbReference type="EMBL" id="REK75822.1"/>
    </source>
</evidence>
<keyword evidence="6" id="KW-0788">Thiol protease</keyword>
<dbReference type="InterPro" id="IPR011527">
    <property type="entry name" value="ABC1_TM_dom"/>
</dbReference>
<feature type="transmembrane region" description="Helical" evidence="10">
    <location>
        <begin position="20"/>
        <end position="50"/>
    </location>
</feature>
<dbReference type="SUPFAM" id="SSF90123">
    <property type="entry name" value="ABC transporter transmembrane region"/>
    <property type="match status" value="1"/>
</dbReference>
<dbReference type="GO" id="GO:0016887">
    <property type="term" value="F:ATP hydrolysis activity"/>
    <property type="evidence" value="ECO:0007669"/>
    <property type="project" value="InterPro"/>
</dbReference>
<sequence length="602" mass="67499">MKQLFYFAGQLHRYSGKILYFNLIGMLFIGLLDGAAVLLLLPLISVIGIIPASTASIPGTGFLSFLQEMPLSQSLAMILCFYVALVAAQSLLQRNLSLREVRIHTGFINHVRLETYRLLLQANWTFFVRKRKSDLINALTGELGRVTNGAFLFLQMIASITFTLIQIGLALWLSWPLTLFILGCGLLIGWLSRRYIRKSKQLGAVTVELAQSYLAGITDHFNGMKEIKSNSLEGSRYRWLQDWSVKIERERYEYSKVRNNSQLFYKWASALLIAVFIFAAVTLFDTQGGQMLLITLLFARLWPRFTGIQSNLEQLASSIPAFRALMELQLECKAERERGVRGEETFGEKLLPLPMNEALELKEIFFRYDRNSPDYTLHDVSLRIPVNGMTAIVGKSGAGKSTIVDMLLGLIEPERGVVAVDGKLLQPEQVTRLRRSISYVPQDSFLYHASIRDNLLSIDPDATEEQMWEAMEFSSAIEFVRGLPQGLDTVIGDRGVLLSGGERQRLVLARAILRGPSILILDEATSALDSLNESKIQSALERLRGKLTIIVIAHRYTTIQNADHVIVVDDGRVVQAGEFKTLAEEQGGMFRSLLGSKQPVAM</sequence>
<protein>
    <submittedName>
        <fullName evidence="13">ABC transporter ATP-binding protein</fullName>
    </submittedName>
</protein>
<dbReference type="PANTHER" id="PTHR24221:SF654">
    <property type="entry name" value="ATP-BINDING CASSETTE SUB-FAMILY B MEMBER 6"/>
    <property type="match status" value="1"/>
</dbReference>
<dbReference type="Proteomes" id="UP000261905">
    <property type="component" value="Unassembled WGS sequence"/>
</dbReference>
<keyword evidence="2" id="KW-0813">Transport</keyword>
<feature type="transmembrane region" description="Helical" evidence="10">
    <location>
        <begin position="173"/>
        <end position="191"/>
    </location>
</feature>
<reference evidence="13 14" key="1">
    <citation type="submission" date="2018-08" db="EMBL/GenBank/DDBJ databases">
        <title>Paenibacillus sp. M4BSY-1, whole genome shotgun sequence.</title>
        <authorList>
            <person name="Tuo L."/>
        </authorList>
    </citation>
    <scope>NUCLEOTIDE SEQUENCE [LARGE SCALE GENOMIC DNA]</scope>
    <source>
        <strain evidence="13 14">M4BSY-1</strain>
    </source>
</reference>
<dbReference type="PROSITE" id="PS50929">
    <property type="entry name" value="ABC_TM1F"/>
    <property type="match status" value="1"/>
</dbReference>
<dbReference type="Gene3D" id="3.40.50.300">
    <property type="entry name" value="P-loop containing nucleotide triphosphate hydrolases"/>
    <property type="match status" value="1"/>
</dbReference>
<dbReference type="OrthoDB" id="9770415at2"/>
<dbReference type="EMBL" id="QUBQ01000001">
    <property type="protein sequence ID" value="REK75822.1"/>
    <property type="molecule type" value="Genomic_DNA"/>
</dbReference>
<organism evidence="13 14">
    <name type="scientific">Paenibacillus paeoniae</name>
    <dbReference type="NCBI Taxonomy" id="2292705"/>
    <lineage>
        <taxon>Bacteria</taxon>
        <taxon>Bacillati</taxon>
        <taxon>Bacillota</taxon>
        <taxon>Bacilli</taxon>
        <taxon>Bacillales</taxon>
        <taxon>Paenibacillaceae</taxon>
        <taxon>Paenibacillus</taxon>
    </lineage>
</organism>
<keyword evidence="6" id="KW-0645">Protease</keyword>
<keyword evidence="3" id="KW-1003">Cell membrane</keyword>
<dbReference type="SMART" id="SM00382">
    <property type="entry name" value="AAA"/>
    <property type="match status" value="1"/>
</dbReference>
<feature type="transmembrane region" description="Helical" evidence="10">
    <location>
        <begin position="70"/>
        <end position="92"/>
    </location>
</feature>
<dbReference type="RefSeq" id="WP_116042333.1">
    <property type="nucleotide sequence ID" value="NZ_QUBQ01000001.1"/>
</dbReference>
<dbReference type="GO" id="GO:0140359">
    <property type="term" value="F:ABC-type transporter activity"/>
    <property type="evidence" value="ECO:0007669"/>
    <property type="project" value="InterPro"/>
</dbReference>
<dbReference type="SUPFAM" id="SSF52540">
    <property type="entry name" value="P-loop containing nucleoside triphosphate hydrolases"/>
    <property type="match status" value="1"/>
</dbReference>
<evidence type="ECO:0000256" key="7">
    <source>
        <dbReference type="ARBA" id="ARBA00022840"/>
    </source>
</evidence>
<feature type="domain" description="ABC transmembrane type-1" evidence="12">
    <location>
        <begin position="23"/>
        <end position="317"/>
    </location>
</feature>
<dbReference type="GO" id="GO:0005524">
    <property type="term" value="F:ATP binding"/>
    <property type="evidence" value="ECO:0007669"/>
    <property type="project" value="UniProtKB-KW"/>
</dbReference>
<evidence type="ECO:0000256" key="5">
    <source>
        <dbReference type="ARBA" id="ARBA00022741"/>
    </source>
</evidence>
<evidence type="ECO:0000256" key="9">
    <source>
        <dbReference type="ARBA" id="ARBA00023136"/>
    </source>
</evidence>
<feature type="transmembrane region" description="Helical" evidence="10">
    <location>
        <begin position="263"/>
        <end position="284"/>
    </location>
</feature>
<keyword evidence="6" id="KW-0378">Hydrolase</keyword>
<evidence type="ECO:0000256" key="4">
    <source>
        <dbReference type="ARBA" id="ARBA00022692"/>
    </source>
</evidence>
<proteinExistence type="predicted"/>
<keyword evidence="14" id="KW-1185">Reference proteome</keyword>
<evidence type="ECO:0000313" key="14">
    <source>
        <dbReference type="Proteomes" id="UP000261905"/>
    </source>
</evidence>
<comment type="subcellular location">
    <subcellularLocation>
        <location evidence="1">Cell membrane</location>
        <topology evidence="1">Multi-pass membrane protein</topology>
    </subcellularLocation>
</comment>
<dbReference type="FunFam" id="3.40.50.300:FF:000299">
    <property type="entry name" value="ABC transporter ATP-binding protein/permease"/>
    <property type="match status" value="1"/>
</dbReference>
<name>A0A371PHX0_9BACL</name>
<evidence type="ECO:0000256" key="8">
    <source>
        <dbReference type="ARBA" id="ARBA00022989"/>
    </source>
</evidence>
<feature type="transmembrane region" description="Helical" evidence="10">
    <location>
        <begin position="149"/>
        <end position="167"/>
    </location>
</feature>
<evidence type="ECO:0000256" key="2">
    <source>
        <dbReference type="ARBA" id="ARBA00022448"/>
    </source>
</evidence>
<keyword evidence="4 10" id="KW-0812">Transmembrane</keyword>
<dbReference type="GO" id="GO:0034040">
    <property type="term" value="F:ATPase-coupled lipid transmembrane transporter activity"/>
    <property type="evidence" value="ECO:0007669"/>
    <property type="project" value="TreeGrafter"/>
</dbReference>